<evidence type="ECO:0000256" key="1">
    <source>
        <dbReference type="ARBA" id="ARBA00006056"/>
    </source>
</evidence>
<evidence type="ECO:0000313" key="4">
    <source>
        <dbReference type="Proteomes" id="UP001219037"/>
    </source>
</evidence>
<evidence type="ECO:0000256" key="2">
    <source>
        <dbReference type="ARBA" id="ARBA00023002"/>
    </source>
</evidence>
<dbReference type="Proteomes" id="UP001219037">
    <property type="component" value="Chromosome"/>
</dbReference>
<dbReference type="EMBL" id="CP121252">
    <property type="protein sequence ID" value="WFP16204.1"/>
    <property type="molecule type" value="Genomic_DNA"/>
</dbReference>
<reference evidence="3 4" key="1">
    <citation type="submission" date="2023-04" db="EMBL/GenBank/DDBJ databases">
        <title>Funneling lignin-derived compounds into biodiesel using alkali-halophilic Citricoccus sp. P2.</title>
        <authorList>
            <person name="Luo C.-B."/>
        </authorList>
    </citation>
    <scope>NUCLEOTIDE SEQUENCE [LARGE SCALE GENOMIC DNA]</scope>
    <source>
        <strain evidence="3 4">P2</strain>
    </source>
</reference>
<accession>A0ABY8H4Z4</accession>
<dbReference type="InterPro" id="IPR043144">
    <property type="entry name" value="Mal/L-sulf/L-lact_DH-like_ah"/>
</dbReference>
<dbReference type="SUPFAM" id="SSF89733">
    <property type="entry name" value="L-sulfolactate dehydrogenase-like"/>
    <property type="match status" value="1"/>
</dbReference>
<dbReference type="Gene3D" id="1.10.1530.10">
    <property type="match status" value="1"/>
</dbReference>
<keyword evidence="2" id="KW-0560">Oxidoreductase</keyword>
<gene>
    <name evidence="3" type="ORF">P8192_12550</name>
</gene>
<keyword evidence="4" id="KW-1185">Reference proteome</keyword>
<evidence type="ECO:0000313" key="3">
    <source>
        <dbReference type="EMBL" id="WFP16204.1"/>
    </source>
</evidence>
<name>A0ABY8H4Z4_9MICC</name>
<dbReference type="PANTHER" id="PTHR11091:SF0">
    <property type="entry name" value="MALATE DEHYDROGENASE"/>
    <property type="match status" value="1"/>
</dbReference>
<dbReference type="InterPro" id="IPR003767">
    <property type="entry name" value="Malate/L-lactate_DH-like"/>
</dbReference>
<organism evidence="3 4">
    <name type="scientific">Citricoccus muralis</name>
    <dbReference type="NCBI Taxonomy" id="169134"/>
    <lineage>
        <taxon>Bacteria</taxon>
        <taxon>Bacillati</taxon>
        <taxon>Actinomycetota</taxon>
        <taxon>Actinomycetes</taxon>
        <taxon>Micrococcales</taxon>
        <taxon>Micrococcaceae</taxon>
        <taxon>Citricoccus</taxon>
    </lineage>
</organism>
<protein>
    <submittedName>
        <fullName evidence="3">Ldh family oxidoreductase</fullName>
    </submittedName>
</protein>
<proteinExistence type="inferred from homology"/>
<dbReference type="Gene3D" id="3.30.1370.60">
    <property type="entry name" value="Hypothetical oxidoreductase yiak, domain 2"/>
    <property type="match status" value="1"/>
</dbReference>
<dbReference type="RefSeq" id="WP_278157357.1">
    <property type="nucleotide sequence ID" value="NZ_CP121252.1"/>
</dbReference>
<comment type="similarity">
    <text evidence="1">Belongs to the LDH2/MDH2 oxidoreductase family.</text>
</comment>
<sequence>MTTTVDAESLTKSCALSLQHSGVSPEDAQDVAHSLVLADARGLSSHGVSRMSIYTKAILAGVMVPDAHPEILRDSPGTCLIDGHNGLGVPTAFAAMDAAIEKARAVGIGFAVVRRSNHFGMAGHIAERASQRGLIGYAATNGPSRMAPYGGATPVFGTSPFAYAIPTSAGPPILIDMATCVVARGKIIMAERAGEEIPEGWAVDSNGNSTTDPTAALAGSVLPFAGPKGSALAMLVEVLAGVLGGSVWGQGVGDMYKLNGQPSGTSHSVSALDIETIIGRDEFDNNLADLISQIKLSRATSGTEVFLPGERESLALERALNTGIPLEDNVVSELDALFSRQGLPTISSKSRTDL</sequence>
<dbReference type="Pfam" id="PF02615">
    <property type="entry name" value="Ldh_2"/>
    <property type="match status" value="1"/>
</dbReference>
<dbReference type="InterPro" id="IPR043143">
    <property type="entry name" value="Mal/L-sulf/L-lact_DH-like_NADP"/>
</dbReference>
<dbReference type="PANTHER" id="PTHR11091">
    <property type="entry name" value="OXIDOREDUCTASE-RELATED"/>
    <property type="match status" value="1"/>
</dbReference>
<dbReference type="InterPro" id="IPR036111">
    <property type="entry name" value="Mal/L-sulfo/L-lacto_DH-like_sf"/>
</dbReference>